<gene>
    <name evidence="7" type="ORF">FVP01_16030</name>
    <name evidence="6" type="ORF">HKB16_19940</name>
    <name evidence="5" type="ORF">HKB21_29975</name>
    <name evidence="3" type="ORF">IB292_01495</name>
    <name evidence="8" type="ORF">M5598_04725</name>
    <name evidence="9" type="ORF">O1Q84_12430</name>
    <name evidence="4" type="ORF">QX249_15895</name>
</gene>
<dbReference type="Gene3D" id="3.30.70.1070">
    <property type="entry name" value="Sporulation related repeat"/>
    <property type="match status" value="1"/>
</dbReference>
<name>A0A072L193_VIBPH</name>
<dbReference type="AlphaFoldDB" id="A0A072L193"/>
<proteinExistence type="predicted"/>
<dbReference type="EMBL" id="JAUHGG010000005">
    <property type="protein sequence ID" value="MDS1822122.1"/>
    <property type="molecule type" value="Genomic_DNA"/>
</dbReference>
<dbReference type="EMBL" id="JABCLD010002250">
    <property type="protein sequence ID" value="NMU29841.1"/>
    <property type="molecule type" value="Genomic_DNA"/>
</dbReference>
<evidence type="ECO:0000256" key="1">
    <source>
        <dbReference type="SAM" id="MobiDB-lite"/>
    </source>
</evidence>
<reference evidence="7 10" key="1">
    <citation type="submission" date="2019-08" db="EMBL/GenBank/DDBJ databases">
        <title>Emerging of two pre-pandemic pathogenic O4:KUT lineages of Vibrio parahaemolyticus in coastal eastern China.</title>
        <authorList>
            <person name="Yu H."/>
        </authorList>
    </citation>
    <scope>NUCLEOTIDE SEQUENCE [LARGE SCALE GENOMIC DNA]</scope>
    <source>
        <strain evidence="7 10">HZ17-383</strain>
    </source>
</reference>
<dbReference type="Proteomes" id="UP001156560">
    <property type="component" value="Chromosome 1"/>
</dbReference>
<dbReference type="InterPro" id="IPR036680">
    <property type="entry name" value="SPOR-like_sf"/>
</dbReference>
<reference evidence="11 12" key="2">
    <citation type="submission" date="2020-04" db="EMBL/GenBank/DDBJ databases">
        <title>Whole-genome sequencing of Vibrio spp. from China reveals different genetic environments of blaCTX-M-14 among diverse lineages.</title>
        <authorList>
            <person name="Zheng Z."/>
            <person name="Ye L."/>
            <person name="Chen S."/>
        </authorList>
    </citation>
    <scope>NUCLEOTIDE SEQUENCE [LARGE SCALE GENOMIC DNA]</scope>
    <source>
        <strain evidence="6 11">Vb0551</strain>
        <strain evidence="5 12">Vb0574</strain>
    </source>
</reference>
<dbReference type="InterPro" id="IPR052521">
    <property type="entry name" value="Cell_div_SPOR-domain"/>
</dbReference>
<dbReference type="PROSITE" id="PS51724">
    <property type="entry name" value="SPOR"/>
    <property type="match status" value="1"/>
</dbReference>
<dbReference type="EMBL" id="VRMQ01000003">
    <property type="protein sequence ID" value="TXN15463.1"/>
    <property type="molecule type" value="Genomic_DNA"/>
</dbReference>
<sequence>MASKFQSRLVGTIILVAVGVIVLPDVLDGKKLHYKEEFASIPIKPELDSDVENFEILEPVEDDIALPESPVEAVVQESEERQVNASQPEQKPEPTPQPVEVKQPKQPEQVEIAVRPVEEKNQYEDSAWIIQLMALKNHENAEALVADLQKRGYQAHTKKENDFTRVIVGPDVSKSKLERQVQELQKITGSKGQLLKFKPLNP</sequence>
<evidence type="ECO:0000259" key="2">
    <source>
        <dbReference type="PROSITE" id="PS51724"/>
    </source>
</evidence>
<protein>
    <submittedName>
        <fullName evidence="7">SPOR domain-containing protein</fullName>
    </submittedName>
</protein>
<accession>A0A072L193</accession>
<feature type="region of interest" description="Disordered" evidence="1">
    <location>
        <begin position="73"/>
        <end position="107"/>
    </location>
</feature>
<dbReference type="Proteomes" id="UP000518904">
    <property type="component" value="Unassembled WGS sequence"/>
</dbReference>
<evidence type="ECO:0000313" key="11">
    <source>
        <dbReference type="Proteomes" id="UP000518904"/>
    </source>
</evidence>
<dbReference type="GO" id="GO:0032506">
    <property type="term" value="P:cytokinetic process"/>
    <property type="evidence" value="ECO:0007669"/>
    <property type="project" value="TreeGrafter"/>
</dbReference>
<reference evidence="3" key="3">
    <citation type="submission" date="2020-09" db="EMBL/GenBank/DDBJ databases">
        <title>Genome sequence of Vibrio parahaemolyticus isolates.</title>
        <authorList>
            <person name="Hammerl J.A."/>
            <person name="Strauch E."/>
        </authorList>
    </citation>
    <scope>NUCLEOTIDE SEQUENCE</scope>
    <source>
        <strain evidence="3">17-VB00146</strain>
    </source>
</reference>
<dbReference type="EMBL" id="JABCLB010002168">
    <property type="protein sequence ID" value="NMU85132.1"/>
    <property type="molecule type" value="Genomic_DNA"/>
</dbReference>
<dbReference type="EMBL" id="CP097355">
    <property type="protein sequence ID" value="UYV27272.1"/>
    <property type="molecule type" value="Genomic_DNA"/>
</dbReference>
<dbReference type="GO" id="GO:0042834">
    <property type="term" value="F:peptidoglycan binding"/>
    <property type="evidence" value="ECO:0007669"/>
    <property type="project" value="InterPro"/>
</dbReference>
<dbReference type="EMBL" id="JACVHL010000001">
    <property type="protein sequence ID" value="MCC3803699.1"/>
    <property type="molecule type" value="Genomic_DNA"/>
</dbReference>
<reference evidence="9" key="5">
    <citation type="submission" date="2022-12" db="EMBL/GenBank/DDBJ databases">
        <title>Vibrio parahaemolyticus become highly virulent by producing novel Tc toxins.</title>
        <authorList>
            <person name="Yang F."/>
            <person name="You Y."/>
            <person name="Lai Q."/>
            <person name="Xu L."/>
            <person name="Li F."/>
        </authorList>
    </citation>
    <scope>NUCLEOTIDE SEQUENCE</scope>
    <source>
        <strain evidence="9">Vp-HL-202005</strain>
    </source>
</reference>
<dbReference type="Pfam" id="PF05036">
    <property type="entry name" value="SPOR"/>
    <property type="match status" value="1"/>
</dbReference>
<evidence type="ECO:0000313" key="5">
    <source>
        <dbReference type="EMBL" id="NMU29841.1"/>
    </source>
</evidence>
<dbReference type="PANTHER" id="PTHR38687">
    <property type="entry name" value="CELL DIVISION PROTEIN DEDD-RELATED"/>
    <property type="match status" value="1"/>
</dbReference>
<evidence type="ECO:0000313" key="3">
    <source>
        <dbReference type="EMBL" id="MCC3803699.1"/>
    </source>
</evidence>
<dbReference type="EMBL" id="CP114194">
    <property type="protein sequence ID" value="WAT89430.1"/>
    <property type="molecule type" value="Genomic_DNA"/>
</dbReference>
<feature type="domain" description="SPOR" evidence="2">
    <location>
        <begin position="122"/>
        <end position="197"/>
    </location>
</feature>
<dbReference type="Proteomes" id="UP000726777">
    <property type="component" value="Unassembled WGS sequence"/>
</dbReference>
<dbReference type="SUPFAM" id="SSF110997">
    <property type="entry name" value="Sporulation related repeat"/>
    <property type="match status" value="1"/>
</dbReference>
<dbReference type="InterPro" id="IPR007730">
    <property type="entry name" value="SPOR-like_dom"/>
</dbReference>
<dbReference type="Proteomes" id="UP001253193">
    <property type="component" value="Unassembled WGS sequence"/>
</dbReference>
<evidence type="ECO:0000313" key="9">
    <source>
        <dbReference type="EMBL" id="WAT89430.1"/>
    </source>
</evidence>
<dbReference type="RefSeq" id="WP_015297091.1">
    <property type="nucleotide sequence ID" value="NZ_CABMHD010000004.1"/>
</dbReference>
<evidence type="ECO:0000313" key="7">
    <source>
        <dbReference type="EMBL" id="TXN15463.1"/>
    </source>
</evidence>
<reference evidence="4" key="6">
    <citation type="submission" date="2023-06" db="EMBL/GenBank/DDBJ databases">
        <title>Genomic Diversity of Vibrio spp. and Metagenomic Analysis of Pathogens in Florida Gulf Coastal Waters Following Hurricane Ian.</title>
        <authorList>
            <person name="Brumfield K.D."/>
        </authorList>
    </citation>
    <scope>NUCLEOTIDE SEQUENCE</scope>
    <source>
        <strain evidence="4">WBS2B-138</strain>
    </source>
</reference>
<dbReference type="Proteomes" id="UP000555836">
    <property type="component" value="Unassembled WGS sequence"/>
</dbReference>
<dbReference type="PANTHER" id="PTHR38687:SF1">
    <property type="entry name" value="CELL DIVISION PROTEIN DEDD"/>
    <property type="match status" value="1"/>
</dbReference>
<dbReference type="Proteomes" id="UP001163036">
    <property type="component" value="Chromosome 1"/>
</dbReference>
<evidence type="ECO:0000313" key="12">
    <source>
        <dbReference type="Proteomes" id="UP000555836"/>
    </source>
</evidence>
<organism evidence="7 10">
    <name type="scientific">Vibrio parahaemolyticus</name>
    <dbReference type="NCBI Taxonomy" id="670"/>
    <lineage>
        <taxon>Bacteria</taxon>
        <taxon>Pseudomonadati</taxon>
        <taxon>Pseudomonadota</taxon>
        <taxon>Gammaproteobacteria</taxon>
        <taxon>Vibrionales</taxon>
        <taxon>Vibrionaceae</taxon>
        <taxon>Vibrio</taxon>
    </lineage>
</organism>
<feature type="compositionally biased region" description="Low complexity" evidence="1">
    <location>
        <begin position="98"/>
        <end position="107"/>
    </location>
</feature>
<evidence type="ECO:0000313" key="6">
    <source>
        <dbReference type="EMBL" id="NMU85132.1"/>
    </source>
</evidence>
<dbReference type="GO" id="GO:0030428">
    <property type="term" value="C:cell septum"/>
    <property type="evidence" value="ECO:0007669"/>
    <property type="project" value="TreeGrafter"/>
</dbReference>
<evidence type="ECO:0000313" key="4">
    <source>
        <dbReference type="EMBL" id="MDS1822122.1"/>
    </source>
</evidence>
<reference evidence="8" key="4">
    <citation type="submission" date="2022-05" db="EMBL/GenBank/DDBJ databases">
        <title>Megaplasmid of Vibrio parahaemolyticus.</title>
        <authorList>
            <person name="Strauch E."/>
            <person name="Borowiak M."/>
        </authorList>
    </citation>
    <scope>NUCLEOTIDE SEQUENCE</scope>
    <source>
        <strain evidence="8">16-VB00198</strain>
    </source>
</reference>
<dbReference type="GO" id="GO:0032153">
    <property type="term" value="C:cell division site"/>
    <property type="evidence" value="ECO:0007669"/>
    <property type="project" value="TreeGrafter"/>
</dbReference>
<evidence type="ECO:0000313" key="10">
    <source>
        <dbReference type="Proteomes" id="UP000321504"/>
    </source>
</evidence>
<dbReference type="Proteomes" id="UP000321504">
    <property type="component" value="Unassembled WGS sequence"/>
</dbReference>
<evidence type="ECO:0000313" key="8">
    <source>
        <dbReference type="EMBL" id="UYV27272.1"/>
    </source>
</evidence>